<dbReference type="Proteomes" id="UP000178040">
    <property type="component" value="Unassembled WGS sequence"/>
</dbReference>
<dbReference type="Pfam" id="PF02934">
    <property type="entry name" value="GatB_N"/>
    <property type="match status" value="1"/>
</dbReference>
<dbReference type="InterPro" id="IPR017958">
    <property type="entry name" value="Gln-tRNA_amidoTrfase_suB_CS"/>
</dbReference>
<keyword evidence="2" id="KW-0436">Ligase</keyword>
<dbReference type="PANTHER" id="PTHR11659">
    <property type="entry name" value="GLUTAMYL-TRNA GLN AMIDOTRANSFERASE SUBUNIT B MITOCHONDRIAL AND PROKARYOTIC PET112-RELATED"/>
    <property type="match status" value="1"/>
</dbReference>
<keyword evidence="5" id="KW-0648">Protein biosynthesis</keyword>
<proteinExistence type="predicted"/>
<dbReference type="InterPro" id="IPR014746">
    <property type="entry name" value="Gln_synth/guanido_kin_cat_dom"/>
</dbReference>
<evidence type="ECO:0000313" key="10">
    <source>
        <dbReference type="Proteomes" id="UP000178040"/>
    </source>
</evidence>
<feature type="non-terminal residue" evidence="9">
    <location>
        <position position="1"/>
    </location>
</feature>
<evidence type="ECO:0000313" key="9">
    <source>
        <dbReference type="EMBL" id="OGK43894.1"/>
    </source>
</evidence>
<dbReference type="InterPro" id="IPR003789">
    <property type="entry name" value="Asn/Gln_tRNA_amidoTrase-B-like"/>
</dbReference>
<comment type="caution">
    <text evidence="9">The sequence shown here is derived from an EMBL/GenBank/DDBJ whole genome shotgun (WGS) entry which is preliminary data.</text>
</comment>
<evidence type="ECO:0000256" key="4">
    <source>
        <dbReference type="ARBA" id="ARBA00022840"/>
    </source>
</evidence>
<evidence type="ECO:0000256" key="2">
    <source>
        <dbReference type="ARBA" id="ARBA00022598"/>
    </source>
</evidence>
<comment type="catalytic activity">
    <reaction evidence="6">
        <text>L-aspartyl-tRNA(Asn) + L-glutamine + ATP + H2O = L-asparaginyl-tRNA(Asn) + L-glutamate + ADP + phosphate + 2 H(+)</text>
        <dbReference type="Rhea" id="RHEA:14513"/>
        <dbReference type="Rhea" id="RHEA-COMP:9674"/>
        <dbReference type="Rhea" id="RHEA-COMP:9677"/>
        <dbReference type="ChEBI" id="CHEBI:15377"/>
        <dbReference type="ChEBI" id="CHEBI:15378"/>
        <dbReference type="ChEBI" id="CHEBI:29985"/>
        <dbReference type="ChEBI" id="CHEBI:30616"/>
        <dbReference type="ChEBI" id="CHEBI:43474"/>
        <dbReference type="ChEBI" id="CHEBI:58359"/>
        <dbReference type="ChEBI" id="CHEBI:78515"/>
        <dbReference type="ChEBI" id="CHEBI:78516"/>
        <dbReference type="ChEBI" id="CHEBI:456216"/>
    </reaction>
</comment>
<evidence type="ECO:0000256" key="7">
    <source>
        <dbReference type="ARBA" id="ARBA00047913"/>
    </source>
</evidence>
<name>A0A1F7IKK3_9BACT</name>
<keyword evidence="4" id="KW-0067">ATP-binding</keyword>
<evidence type="ECO:0000256" key="1">
    <source>
        <dbReference type="ARBA" id="ARBA00011123"/>
    </source>
</evidence>
<dbReference type="Pfam" id="PF02637">
    <property type="entry name" value="GatB_Yqey"/>
    <property type="match status" value="1"/>
</dbReference>
<comment type="catalytic activity">
    <reaction evidence="7">
        <text>L-glutamyl-tRNA(Gln) + L-glutamine + ATP + H2O = L-glutaminyl-tRNA(Gln) + L-glutamate + ADP + phosphate + H(+)</text>
        <dbReference type="Rhea" id="RHEA:17521"/>
        <dbReference type="Rhea" id="RHEA-COMP:9681"/>
        <dbReference type="Rhea" id="RHEA-COMP:9684"/>
        <dbReference type="ChEBI" id="CHEBI:15377"/>
        <dbReference type="ChEBI" id="CHEBI:15378"/>
        <dbReference type="ChEBI" id="CHEBI:29985"/>
        <dbReference type="ChEBI" id="CHEBI:30616"/>
        <dbReference type="ChEBI" id="CHEBI:43474"/>
        <dbReference type="ChEBI" id="CHEBI:58359"/>
        <dbReference type="ChEBI" id="CHEBI:78520"/>
        <dbReference type="ChEBI" id="CHEBI:78521"/>
        <dbReference type="ChEBI" id="CHEBI:456216"/>
    </reaction>
</comment>
<protein>
    <recommendedName>
        <fullName evidence="8">Asn/Gln amidotransferase domain-containing protein</fullName>
    </recommendedName>
</protein>
<dbReference type="EMBL" id="MGAI01000035">
    <property type="protein sequence ID" value="OGK43894.1"/>
    <property type="molecule type" value="Genomic_DNA"/>
</dbReference>
<dbReference type="PROSITE" id="PS01234">
    <property type="entry name" value="GATB"/>
    <property type="match status" value="1"/>
</dbReference>
<feature type="domain" description="Asn/Gln amidotransferase" evidence="8">
    <location>
        <begin position="239"/>
        <end position="390"/>
    </location>
</feature>
<reference evidence="9 10" key="1">
    <citation type="journal article" date="2016" name="Nat. Commun.">
        <title>Thousands of microbial genomes shed light on interconnected biogeochemical processes in an aquifer system.</title>
        <authorList>
            <person name="Anantharaman K."/>
            <person name="Brown C.T."/>
            <person name="Hug L.A."/>
            <person name="Sharon I."/>
            <person name="Castelle C.J."/>
            <person name="Probst A.J."/>
            <person name="Thomas B.C."/>
            <person name="Singh A."/>
            <person name="Wilkins M.J."/>
            <person name="Karaoz U."/>
            <person name="Brodie E.L."/>
            <person name="Williams K.H."/>
            <person name="Hubbard S.S."/>
            <person name="Banfield J.F."/>
        </authorList>
    </citation>
    <scope>NUCLEOTIDE SEQUENCE [LARGE SCALE GENOMIC DNA]</scope>
</reference>
<evidence type="ECO:0000259" key="8">
    <source>
        <dbReference type="SMART" id="SM00845"/>
    </source>
</evidence>
<evidence type="ECO:0000256" key="6">
    <source>
        <dbReference type="ARBA" id="ARBA00047380"/>
    </source>
</evidence>
<dbReference type="GO" id="GO:0006412">
    <property type="term" value="P:translation"/>
    <property type="evidence" value="ECO:0007669"/>
    <property type="project" value="UniProtKB-KW"/>
</dbReference>
<dbReference type="InterPro" id="IPR018027">
    <property type="entry name" value="Asn/Gln_amidotransferase"/>
</dbReference>
<evidence type="ECO:0000256" key="5">
    <source>
        <dbReference type="ARBA" id="ARBA00022917"/>
    </source>
</evidence>
<dbReference type="SUPFAM" id="SSF89095">
    <property type="entry name" value="GatB/YqeY motif"/>
    <property type="match status" value="1"/>
</dbReference>
<dbReference type="InterPro" id="IPR006075">
    <property type="entry name" value="Asn/Gln-tRNA_Trfase_suB/E_cat"/>
</dbReference>
<dbReference type="InterPro" id="IPR023168">
    <property type="entry name" value="GatB_Yqey_C_2"/>
</dbReference>
<dbReference type="FunFam" id="1.10.10.410:FF:000001">
    <property type="entry name" value="Aspartyl/glutamyl-tRNA(Asn/Gln) amidotransferase subunit B"/>
    <property type="match status" value="1"/>
</dbReference>
<dbReference type="SUPFAM" id="SSF55931">
    <property type="entry name" value="Glutamine synthetase/guanido kinase"/>
    <property type="match status" value="1"/>
</dbReference>
<organism evidence="9 10">
    <name type="scientific">Candidatus Roizmanbacteria bacterium RIFCSPLOWO2_01_FULL_37_16</name>
    <dbReference type="NCBI Taxonomy" id="1802058"/>
    <lineage>
        <taxon>Bacteria</taxon>
        <taxon>Candidatus Roizmaniibacteriota</taxon>
    </lineage>
</organism>
<accession>A0A1F7IKK3</accession>
<sequence>FDRKHYFYPDLPKGYQISQYDEPIAKGGWLNLTLRNPQGSKTVPANLEGSRKFRITRVHLEEDTGKLLHIGIDTLVDFNRSGVPLVEIVTEPDFDNSKDVKRFIEELQVVIRYLGVSDADMEKGSMRIEPNISVKKLEVGSWKLEVKKPQTSNLKPQTVLPNYKVEIKNINSFRFVKQAIEYEIERQTELLEKGITPRQETRGYDDKKGKTYSQRTKEEAHDYRYFPEPDIPPMIFSKKYVEEIQKQLPELPQNRMQRYIKQGIKYQDAFTLTRNKRIADRFDKTTLKIKTVDNIRVSDVANIIINRKETANLTIEELYRKLKEFKNPRQIDEKALDDSIKHLIEINKKAVEDFKKGKENAIMFLVGQVMREMKGKADPKIIKEKLLKILSI</sequence>
<comment type="subunit">
    <text evidence="1">Heterotrimer of A, B and C subunits.</text>
</comment>
<dbReference type="Gene3D" id="1.10.10.410">
    <property type="match status" value="1"/>
</dbReference>
<dbReference type="NCBIfam" id="NF004012">
    <property type="entry name" value="PRK05477.1-2"/>
    <property type="match status" value="1"/>
</dbReference>
<dbReference type="SMART" id="SM00845">
    <property type="entry name" value="GatB_Yqey"/>
    <property type="match status" value="1"/>
</dbReference>
<keyword evidence="3" id="KW-0547">Nucleotide-binding</keyword>
<dbReference type="GO" id="GO:0005524">
    <property type="term" value="F:ATP binding"/>
    <property type="evidence" value="ECO:0007669"/>
    <property type="project" value="UniProtKB-KW"/>
</dbReference>
<evidence type="ECO:0000256" key="3">
    <source>
        <dbReference type="ARBA" id="ARBA00022741"/>
    </source>
</evidence>
<dbReference type="GO" id="GO:0016884">
    <property type="term" value="F:carbon-nitrogen ligase activity, with glutamine as amido-N-donor"/>
    <property type="evidence" value="ECO:0007669"/>
    <property type="project" value="InterPro"/>
</dbReference>
<dbReference type="AlphaFoldDB" id="A0A1F7IKK3"/>
<dbReference type="InterPro" id="IPR017959">
    <property type="entry name" value="Asn/Gln-tRNA_amidoTrfase_suB/E"/>
</dbReference>
<gene>
    <name evidence="9" type="ORF">A3B40_03715</name>
</gene>